<dbReference type="STRING" id="1035707.SAMN05216552_1002129"/>
<dbReference type="OrthoDB" id="8704917at2"/>
<name>A0A1I7FLG4_9BURK</name>
<dbReference type="EMBL" id="FPBO01000002">
    <property type="protein sequence ID" value="SFU37021.1"/>
    <property type="molecule type" value="Genomic_DNA"/>
</dbReference>
<dbReference type="AlphaFoldDB" id="A0A1I7FLG4"/>
<protein>
    <submittedName>
        <fullName evidence="1">Uncharacterized protein</fullName>
    </submittedName>
</protein>
<evidence type="ECO:0000313" key="2">
    <source>
        <dbReference type="Proteomes" id="UP000199391"/>
    </source>
</evidence>
<gene>
    <name evidence="1" type="ORF">SAMN05216552_1002129</name>
</gene>
<organism evidence="1 2">
    <name type="scientific">Pseudoduganella namucuonensis</name>
    <dbReference type="NCBI Taxonomy" id="1035707"/>
    <lineage>
        <taxon>Bacteria</taxon>
        <taxon>Pseudomonadati</taxon>
        <taxon>Pseudomonadota</taxon>
        <taxon>Betaproteobacteria</taxon>
        <taxon>Burkholderiales</taxon>
        <taxon>Oxalobacteraceae</taxon>
        <taxon>Telluria group</taxon>
        <taxon>Pseudoduganella</taxon>
    </lineage>
</organism>
<proteinExistence type="predicted"/>
<dbReference type="Proteomes" id="UP000199391">
    <property type="component" value="Unassembled WGS sequence"/>
</dbReference>
<sequence length="152" mass="17167">MSVMKGQDLPLERPDDADGRAALFVPTAAIKDDVLQTVRKGAAIVGFGNHDRTLTIYYESNRFAEPTLAKWEHKARKAFERLLDNLPTTSKMISKPENFEQVGYINSKGITIRRMETLQRWLEQSDALDTAPTEEVIRWAPAPPPKKIVSDD</sequence>
<reference evidence="2" key="1">
    <citation type="submission" date="2016-10" db="EMBL/GenBank/DDBJ databases">
        <authorList>
            <person name="Varghese N."/>
            <person name="Submissions S."/>
        </authorList>
    </citation>
    <scope>NUCLEOTIDE SEQUENCE [LARGE SCALE GENOMIC DNA]</scope>
    <source>
        <strain evidence="2">CGMCC 1.11014</strain>
    </source>
</reference>
<evidence type="ECO:0000313" key="1">
    <source>
        <dbReference type="EMBL" id="SFU37021.1"/>
    </source>
</evidence>
<dbReference type="RefSeq" id="WP_093553274.1">
    <property type="nucleotide sequence ID" value="NZ_FPBO01000002.1"/>
</dbReference>
<keyword evidence="2" id="KW-1185">Reference proteome</keyword>
<accession>A0A1I7FLG4</accession>